<dbReference type="InterPro" id="IPR010281">
    <property type="entry name" value="DUF885"/>
</dbReference>
<dbReference type="AlphaFoldDB" id="Z9JK93"/>
<feature type="signal peptide" evidence="1">
    <location>
        <begin position="1"/>
        <end position="27"/>
    </location>
</feature>
<gene>
    <name evidence="2" type="ORF">AF72_05910</name>
</gene>
<protein>
    <recommendedName>
        <fullName evidence="4">DUF885 domain-containing protein</fullName>
    </recommendedName>
</protein>
<reference evidence="2 3" key="1">
    <citation type="journal article" date="2014" name="Genome Announc.">
        <title>Draft Genome Sequence of Xylella fastidiosa Pear Leaf Scorch Strain in Taiwan.</title>
        <authorList>
            <person name="Su C.C."/>
            <person name="Deng W.L."/>
            <person name="Jan F.J."/>
            <person name="Chang C.J."/>
            <person name="Huang H."/>
            <person name="Chen J."/>
        </authorList>
    </citation>
    <scope>NUCLEOTIDE SEQUENCE [LARGE SCALE GENOMIC DNA]</scope>
    <source>
        <strain evidence="2 3">PLS229</strain>
    </source>
</reference>
<evidence type="ECO:0000313" key="2">
    <source>
        <dbReference type="EMBL" id="EWS78256.1"/>
    </source>
</evidence>
<evidence type="ECO:0000256" key="1">
    <source>
        <dbReference type="SAM" id="SignalP"/>
    </source>
</evidence>
<dbReference type="PANTHER" id="PTHR33361:SF16">
    <property type="entry name" value="DUF885 DOMAIN-CONTAINING PROTEIN"/>
    <property type="match status" value="1"/>
</dbReference>
<proteinExistence type="predicted"/>
<dbReference type="eggNOG" id="COG4805">
    <property type="taxonomic scope" value="Bacteria"/>
</dbReference>
<evidence type="ECO:0008006" key="4">
    <source>
        <dbReference type="Google" id="ProtNLM"/>
    </source>
</evidence>
<comment type="caution">
    <text evidence="2">The sequence shown here is derived from an EMBL/GenBank/DDBJ whole genome shotgun (WGS) entry which is preliminary data.</text>
</comment>
<name>Z9JK93_9GAMM</name>
<feature type="chain" id="PRO_5004992562" description="DUF885 domain-containing protein" evidence="1">
    <location>
        <begin position="28"/>
        <end position="680"/>
    </location>
</feature>
<keyword evidence="1" id="KW-0732">Signal</keyword>
<sequence length="680" mass="77174">MSSFLIRLLTLIIATTMSLLLSLSTKAAAHKSTKLQNTQTHSKAKNHSLPLHVSQTVSALPGKAEQLNLLYDKYWDASMKLNPLQATLQGDAYHAEKMPNFLSAAFRRQQHDFIETWLKKIEAIGADGLDGQALISYQIFVRDARNSLQAERYPSWMLPINQFYNIANVAVVLGSGNGAQPFNTVQDYDNWARRSLGIPALFNQAIVNMRVGMKSGVVQPKVLIEKVLPQLDVIIKPTAEETLFWVPIHNMPVSFSKENRQRLTAEYKSIVEYQLLPAYRTLRDFIATEYLPVCRDSVGLSALPGGAAWYAYTVRQSTTTNITPEQIHQLGLKEVARLQTEIQSVMNQLSFNGSMQKFFSFMQNNEYFTFSSEKEMLAYYRDLRVRVEARVPDLFSLVPKAGFEIRPVEAFRAPSAAAGSYIPPSSNKRHVGVFYANAHDLSSLRTWNAEKLFLHEGIPGYHFQLGLQQELQRLPKFRRLGGETAFIEGWGLYAESLGKELGLYQDAYNYFGYLQDALSRAIRLVVDTGLHTKGWSREQVVDYILENSATSRIEAEAEVDRYIAVPGQALAYKVGELKIHQLRQYAQLALGPMFDLREFHAEVLKDGSVPLDILQQKIERWIAVKRASVPSVPPQKLRDQRRKSSVTFTTKLRCPFKMQRAGPDRDIYYTHIYELALLNC</sequence>
<dbReference type="Pfam" id="PF05960">
    <property type="entry name" value="DUF885"/>
    <property type="match status" value="1"/>
</dbReference>
<dbReference type="STRING" id="1444770.AF72_05910"/>
<dbReference type="PATRIC" id="fig|1444770.3.peg.1407"/>
<dbReference type="EMBL" id="JDSQ01000008">
    <property type="protein sequence ID" value="EWS78256.1"/>
    <property type="molecule type" value="Genomic_DNA"/>
</dbReference>
<accession>Z9JK93</accession>
<dbReference type="OrthoDB" id="9769898at2"/>
<organism evidence="2 3">
    <name type="scientific">Xylella taiwanensis</name>
    <dbReference type="NCBI Taxonomy" id="1444770"/>
    <lineage>
        <taxon>Bacteria</taxon>
        <taxon>Pseudomonadati</taxon>
        <taxon>Pseudomonadota</taxon>
        <taxon>Gammaproteobacteria</taxon>
        <taxon>Lysobacterales</taxon>
        <taxon>Lysobacteraceae</taxon>
        <taxon>Xylella</taxon>
    </lineage>
</organism>
<dbReference type="PANTHER" id="PTHR33361">
    <property type="entry name" value="GLR0591 PROTEIN"/>
    <property type="match status" value="1"/>
</dbReference>
<dbReference type="Proteomes" id="UP000020406">
    <property type="component" value="Unassembled WGS sequence"/>
</dbReference>
<evidence type="ECO:0000313" key="3">
    <source>
        <dbReference type="Proteomes" id="UP000020406"/>
    </source>
</evidence>